<evidence type="ECO:0000313" key="1">
    <source>
        <dbReference type="EMBL" id="KAK1939972.1"/>
    </source>
</evidence>
<dbReference type="AlphaFoldDB" id="A0AAD9LKN4"/>
<sequence>MLQCPNARRQARFIEMEDGVVSVVMTGKHSELMRALRRKYLRWHDEMGGCRQDVHSFVRHDEGNDIFRFSNLPPTYQDELLLLHCFHETLVNGSLLLGVICTSRRIFRNILLARVGHRHRGIPGATDGTYRLAANNWSLISFECYGVFYNSSGGCSRRVHSFVYLFERYETEFAYNQHFQWSKRGVMLFFRYALRLQLWSMDHGDSIADAYKVHWPNVGLLSCWLHLARYLPRRNTCLLIQPITVWPSRIKFTTYTQPEAHLSFEP</sequence>
<keyword evidence="3" id="KW-1185">Reference proteome</keyword>
<accession>A0AAD9LKN4</accession>
<dbReference type="EMBL" id="JASMQC010000015">
    <property type="protein sequence ID" value="KAK1939972.1"/>
    <property type="molecule type" value="Genomic_DNA"/>
</dbReference>
<evidence type="ECO:0000313" key="2">
    <source>
        <dbReference type="EMBL" id="KAK1939980.1"/>
    </source>
</evidence>
<reference evidence="2" key="1">
    <citation type="submission" date="2023-08" db="EMBL/GenBank/DDBJ databases">
        <title>Reference Genome Resource for the Citrus Pathogen Phytophthora citrophthora.</title>
        <authorList>
            <person name="Moller H."/>
            <person name="Coetzee B."/>
            <person name="Rose L.J."/>
            <person name="Van Niekerk J.M."/>
        </authorList>
    </citation>
    <scope>NUCLEOTIDE SEQUENCE</scope>
    <source>
        <strain evidence="2">STE-U-9442</strain>
    </source>
</reference>
<gene>
    <name evidence="1" type="ORF">P3T76_008295</name>
    <name evidence="2" type="ORF">P3T76_008303</name>
</gene>
<dbReference type="EMBL" id="JASMQC010000015">
    <property type="protein sequence ID" value="KAK1939980.1"/>
    <property type="molecule type" value="Genomic_DNA"/>
</dbReference>
<dbReference type="Proteomes" id="UP001259832">
    <property type="component" value="Unassembled WGS sequence"/>
</dbReference>
<organism evidence="2 3">
    <name type="scientific">Phytophthora citrophthora</name>
    <dbReference type="NCBI Taxonomy" id="4793"/>
    <lineage>
        <taxon>Eukaryota</taxon>
        <taxon>Sar</taxon>
        <taxon>Stramenopiles</taxon>
        <taxon>Oomycota</taxon>
        <taxon>Peronosporomycetes</taxon>
        <taxon>Peronosporales</taxon>
        <taxon>Peronosporaceae</taxon>
        <taxon>Phytophthora</taxon>
    </lineage>
</organism>
<name>A0AAD9LKN4_9STRA</name>
<protein>
    <submittedName>
        <fullName evidence="2">Uncharacterized protein</fullName>
    </submittedName>
</protein>
<evidence type="ECO:0000313" key="3">
    <source>
        <dbReference type="Proteomes" id="UP001259832"/>
    </source>
</evidence>
<comment type="caution">
    <text evidence="2">The sequence shown here is derived from an EMBL/GenBank/DDBJ whole genome shotgun (WGS) entry which is preliminary data.</text>
</comment>
<proteinExistence type="predicted"/>